<evidence type="ECO:0000313" key="7">
    <source>
        <dbReference type="Proteomes" id="UP000632222"/>
    </source>
</evidence>
<keyword evidence="2" id="KW-0378">Hydrolase</keyword>
<gene>
    <name evidence="6" type="ORF">GCM10008938_07480</name>
</gene>
<proteinExistence type="predicted"/>
<evidence type="ECO:0000256" key="4">
    <source>
        <dbReference type="SAM" id="Coils"/>
    </source>
</evidence>
<dbReference type="PANTHER" id="PTHR43309:SF3">
    <property type="entry name" value="5-OXOPROLINASE SUBUNIT C"/>
    <property type="match status" value="1"/>
</dbReference>
<comment type="caution">
    <text evidence="6">The sequence shown here is derived from an EMBL/GenBank/DDBJ whole genome shotgun (WGS) entry which is preliminary data.</text>
</comment>
<feature type="coiled-coil region" evidence="4">
    <location>
        <begin position="277"/>
        <end position="304"/>
    </location>
</feature>
<evidence type="ECO:0000313" key="6">
    <source>
        <dbReference type="EMBL" id="GGJ23795.1"/>
    </source>
</evidence>
<dbReference type="InterPro" id="IPR003778">
    <property type="entry name" value="CT_A_B"/>
</dbReference>
<keyword evidence="4" id="KW-0175">Coiled coil</keyword>
<dbReference type="NCBIfam" id="TIGR00724">
    <property type="entry name" value="urea_amlyse_rel"/>
    <property type="match status" value="1"/>
</dbReference>
<dbReference type="Proteomes" id="UP000632222">
    <property type="component" value="Unassembled WGS sequence"/>
</dbReference>
<dbReference type="EMBL" id="BMOD01000002">
    <property type="protein sequence ID" value="GGJ23795.1"/>
    <property type="molecule type" value="Genomic_DNA"/>
</dbReference>
<evidence type="ECO:0000259" key="5">
    <source>
        <dbReference type="SMART" id="SM00797"/>
    </source>
</evidence>
<evidence type="ECO:0000256" key="2">
    <source>
        <dbReference type="ARBA" id="ARBA00022801"/>
    </source>
</evidence>
<dbReference type="InterPro" id="IPR052708">
    <property type="entry name" value="PxpC"/>
</dbReference>
<dbReference type="Gene3D" id="2.40.100.10">
    <property type="entry name" value="Cyclophilin-like"/>
    <property type="match status" value="1"/>
</dbReference>
<dbReference type="SMART" id="SM00797">
    <property type="entry name" value="AHS2"/>
    <property type="match status" value="1"/>
</dbReference>
<keyword evidence="7" id="KW-1185">Reference proteome</keyword>
<accession>A0ABQ2CVB5</accession>
<keyword evidence="3" id="KW-0067">ATP-binding</keyword>
<keyword evidence="1" id="KW-0547">Nucleotide-binding</keyword>
<feature type="domain" description="Carboxyltransferase" evidence="5">
    <location>
        <begin position="22"/>
        <end position="290"/>
    </location>
</feature>
<dbReference type="SUPFAM" id="SSF50891">
    <property type="entry name" value="Cyclophilin-like"/>
    <property type="match status" value="1"/>
</dbReference>
<dbReference type="PANTHER" id="PTHR43309">
    <property type="entry name" value="5-OXOPROLINASE SUBUNIT C"/>
    <property type="match status" value="1"/>
</dbReference>
<dbReference type="InterPro" id="IPR029000">
    <property type="entry name" value="Cyclophilin-like_dom_sf"/>
</dbReference>
<organism evidence="6 7">
    <name type="scientific">Deinococcus roseus</name>
    <dbReference type="NCBI Taxonomy" id="392414"/>
    <lineage>
        <taxon>Bacteria</taxon>
        <taxon>Thermotogati</taxon>
        <taxon>Deinococcota</taxon>
        <taxon>Deinococci</taxon>
        <taxon>Deinococcales</taxon>
        <taxon>Deinococcaceae</taxon>
        <taxon>Deinococcus</taxon>
    </lineage>
</organism>
<name>A0ABQ2CVB5_9DEIO</name>
<dbReference type="Pfam" id="PF02626">
    <property type="entry name" value="CT_A_B"/>
    <property type="match status" value="1"/>
</dbReference>
<evidence type="ECO:0000256" key="1">
    <source>
        <dbReference type="ARBA" id="ARBA00022741"/>
    </source>
</evidence>
<sequence>MQVLKAGVKTLIQDRGRWGHRQYGVSPAGAVDSYSQQLANLLLGNPPENATLEAALGGLRLQALTAGCVALAGLGLRASHNGQVVVGQRALHLQAGDVLELQYTSLGARAYVAFQGGLEVPEVLGSSSTHQNSRLGPAALEAGMVLQARSATAGSNFKRFVPVKPFPAVLSIRVLRGPEWEDLPELQQVFRVTAQADRMGLRLQGDPVKLARTAEMFSVAVLPGTVQLPAGGQPLVLLSDAQTTGGYPRMFQVIQADLWKLGQVLPGQQLHFRVVNFMEAEQALQAYEQKLFRLQKALELYSRNTAAQPAG</sequence>
<evidence type="ECO:0000256" key="3">
    <source>
        <dbReference type="ARBA" id="ARBA00022840"/>
    </source>
</evidence>
<protein>
    <recommendedName>
        <fullName evidence="5">Carboxyltransferase domain-containing protein</fullName>
    </recommendedName>
</protein>
<reference evidence="7" key="1">
    <citation type="journal article" date="2019" name="Int. J. Syst. Evol. Microbiol.">
        <title>The Global Catalogue of Microorganisms (GCM) 10K type strain sequencing project: providing services to taxonomists for standard genome sequencing and annotation.</title>
        <authorList>
            <consortium name="The Broad Institute Genomics Platform"/>
            <consortium name="The Broad Institute Genome Sequencing Center for Infectious Disease"/>
            <person name="Wu L."/>
            <person name="Ma J."/>
        </authorList>
    </citation>
    <scope>NUCLEOTIDE SEQUENCE [LARGE SCALE GENOMIC DNA]</scope>
    <source>
        <strain evidence="7">JCM 14370</strain>
    </source>
</reference>